<name>A0A8H6SFW6_MYCCL</name>
<evidence type="ECO:0000313" key="4">
    <source>
        <dbReference type="EMBL" id="KAF7298162.1"/>
    </source>
</evidence>
<proteinExistence type="inferred from homology"/>
<dbReference type="EMBL" id="JACAZE010000015">
    <property type="protein sequence ID" value="KAF7298162.1"/>
    <property type="molecule type" value="Genomic_DNA"/>
</dbReference>
<dbReference type="InterPro" id="IPR051265">
    <property type="entry name" value="HIBADH-related_NP60_sf"/>
</dbReference>
<dbReference type="SUPFAM" id="SSF51735">
    <property type="entry name" value="NAD(P)-binding Rossmann-fold domains"/>
    <property type="match status" value="1"/>
</dbReference>
<dbReference type="GO" id="GO:0050661">
    <property type="term" value="F:NADP binding"/>
    <property type="evidence" value="ECO:0007669"/>
    <property type="project" value="InterPro"/>
</dbReference>
<gene>
    <name evidence="4" type="ORF">HMN09_01037800</name>
</gene>
<comment type="caution">
    <text evidence="4">The sequence shown here is derived from an EMBL/GenBank/DDBJ whole genome shotgun (WGS) entry which is preliminary data.</text>
</comment>
<evidence type="ECO:0000313" key="5">
    <source>
        <dbReference type="Proteomes" id="UP000613580"/>
    </source>
</evidence>
<dbReference type="InterPro" id="IPR008927">
    <property type="entry name" value="6-PGluconate_DH-like_C_sf"/>
</dbReference>
<feature type="domain" description="Phosphogluconate dehydrogenase NAD-binding putative C-terminal" evidence="3">
    <location>
        <begin position="214"/>
        <end position="276"/>
    </location>
</feature>
<dbReference type="SUPFAM" id="SSF48179">
    <property type="entry name" value="6-phosphogluconate dehydrogenase C-terminal domain-like"/>
    <property type="match status" value="1"/>
</dbReference>
<dbReference type="OrthoDB" id="9988102at2759"/>
<organism evidence="4 5">
    <name type="scientific">Mycena chlorophos</name>
    <name type="common">Agaric fungus</name>
    <name type="synonym">Agaricus chlorophos</name>
    <dbReference type="NCBI Taxonomy" id="658473"/>
    <lineage>
        <taxon>Eukaryota</taxon>
        <taxon>Fungi</taxon>
        <taxon>Dikarya</taxon>
        <taxon>Basidiomycota</taxon>
        <taxon>Agaricomycotina</taxon>
        <taxon>Agaricomycetes</taxon>
        <taxon>Agaricomycetidae</taxon>
        <taxon>Agaricales</taxon>
        <taxon>Marasmiineae</taxon>
        <taxon>Mycenaceae</taxon>
        <taxon>Mycena</taxon>
    </lineage>
</organism>
<dbReference type="InterPro" id="IPR036291">
    <property type="entry name" value="NAD(P)-bd_dom_sf"/>
</dbReference>
<comment type="similarity">
    <text evidence="1">Belongs to the HIBADH-related family. NP60 subfamily.</text>
</comment>
<dbReference type="Pfam" id="PF09130">
    <property type="entry name" value="DUF1932"/>
    <property type="match status" value="1"/>
</dbReference>
<feature type="domain" description="6-phosphogluconate dehydrogenase NADP-binding" evidence="2">
    <location>
        <begin position="4"/>
        <end position="144"/>
    </location>
</feature>
<dbReference type="PANTHER" id="PTHR43580">
    <property type="entry name" value="OXIDOREDUCTASE GLYR1-RELATED"/>
    <property type="match status" value="1"/>
</dbReference>
<protein>
    <submittedName>
        <fullName evidence="4">NAD-binding phosphogluconate dehydrogenase-like protein</fullName>
    </submittedName>
</protein>
<reference evidence="4" key="1">
    <citation type="submission" date="2020-05" db="EMBL/GenBank/DDBJ databases">
        <title>Mycena genomes resolve the evolution of fungal bioluminescence.</title>
        <authorList>
            <person name="Tsai I.J."/>
        </authorList>
    </citation>
    <scope>NUCLEOTIDE SEQUENCE</scope>
    <source>
        <strain evidence="4">110903Hualien_Pintung</strain>
    </source>
</reference>
<dbReference type="InterPro" id="IPR015814">
    <property type="entry name" value="Pgluconate_DH_NAD-bd_C"/>
</dbReference>
<evidence type="ECO:0000256" key="1">
    <source>
        <dbReference type="ARBA" id="ARBA00007598"/>
    </source>
</evidence>
<accession>A0A8H6SFW6</accession>
<dbReference type="InterPro" id="IPR006115">
    <property type="entry name" value="6PGDH_NADP-bd"/>
</dbReference>
<dbReference type="AlphaFoldDB" id="A0A8H6SFW6"/>
<dbReference type="Gene3D" id="3.40.50.720">
    <property type="entry name" value="NAD(P)-binding Rossmann-like Domain"/>
    <property type="match status" value="1"/>
</dbReference>
<dbReference type="PANTHER" id="PTHR43580:SF2">
    <property type="entry name" value="CYTOKINE-LIKE NUCLEAR FACTOR N-PAC"/>
    <property type="match status" value="1"/>
</dbReference>
<dbReference type="Pfam" id="PF03446">
    <property type="entry name" value="NAD_binding_2"/>
    <property type="match status" value="1"/>
</dbReference>
<sequence>MAPTIAVIAAGAMGAGVAKRLAAFGVTVKTNLDGRSFASRRRAQDAGMQDIPFHQLGSCDFMLSILPPSDAFALAEKYIKECGSATSIYVDCNAVSPETALKIGGLFRGTSIKFVDAGIIGGPPKGEYNPTFYASGDDHDALRSFEGLSEVGLKISALRDEGAGIGSASALKMSYAGITKGTTALFTTMILGDDTSAQTSPCSLTPTRKSSPATAEALLNELHASQPAFLKRITNVIPPMVPKAQRWVFEMQEIASFVSGEEGQTYNGVAKLYERIARSEKGDGRDIENLAQFVSKAKAKDE</sequence>
<keyword evidence="5" id="KW-1185">Reference proteome</keyword>
<evidence type="ECO:0000259" key="2">
    <source>
        <dbReference type="Pfam" id="PF03446"/>
    </source>
</evidence>
<dbReference type="Proteomes" id="UP000613580">
    <property type="component" value="Unassembled WGS sequence"/>
</dbReference>
<evidence type="ECO:0000259" key="3">
    <source>
        <dbReference type="Pfam" id="PF09130"/>
    </source>
</evidence>